<dbReference type="Proteomes" id="UP000593573">
    <property type="component" value="Unassembled WGS sequence"/>
</dbReference>
<evidence type="ECO:0000313" key="1">
    <source>
        <dbReference type="EMBL" id="MBA0646711.1"/>
    </source>
</evidence>
<proteinExistence type="predicted"/>
<gene>
    <name evidence="1" type="ORF">Goklo_014656</name>
</gene>
<keyword evidence="2" id="KW-1185">Reference proteome</keyword>
<reference evidence="1 2" key="1">
    <citation type="journal article" date="2019" name="Genome Biol. Evol.">
        <title>Insights into the evolution of the New World diploid cottons (Gossypium, subgenus Houzingenia) based on genome sequencing.</title>
        <authorList>
            <person name="Grover C.E."/>
            <person name="Arick M.A. 2nd"/>
            <person name="Thrash A."/>
            <person name="Conover J.L."/>
            <person name="Sanders W.S."/>
            <person name="Peterson D.G."/>
            <person name="Frelichowski J.E."/>
            <person name="Scheffler J.A."/>
            <person name="Scheffler B.E."/>
            <person name="Wendel J.F."/>
        </authorList>
    </citation>
    <scope>NUCLEOTIDE SEQUENCE [LARGE SCALE GENOMIC DNA]</scope>
    <source>
        <strain evidence="1">57</strain>
        <tissue evidence="1">Leaf</tissue>
    </source>
</reference>
<evidence type="ECO:0000313" key="2">
    <source>
        <dbReference type="Proteomes" id="UP000593573"/>
    </source>
</evidence>
<name>A0A7J8U8E9_9ROSI</name>
<accession>A0A7J8U8E9</accession>
<protein>
    <submittedName>
        <fullName evidence="1">Uncharacterized protein</fullName>
    </submittedName>
</protein>
<sequence length="40" mass="4965">MQLLRLFCLRLYLTYLNEPRLLVLPCRTRVIELNQMKMRL</sequence>
<organism evidence="1 2">
    <name type="scientific">Gossypium klotzschianum</name>
    <dbReference type="NCBI Taxonomy" id="34286"/>
    <lineage>
        <taxon>Eukaryota</taxon>
        <taxon>Viridiplantae</taxon>
        <taxon>Streptophyta</taxon>
        <taxon>Embryophyta</taxon>
        <taxon>Tracheophyta</taxon>
        <taxon>Spermatophyta</taxon>
        <taxon>Magnoliopsida</taxon>
        <taxon>eudicotyledons</taxon>
        <taxon>Gunneridae</taxon>
        <taxon>Pentapetalae</taxon>
        <taxon>rosids</taxon>
        <taxon>malvids</taxon>
        <taxon>Malvales</taxon>
        <taxon>Malvaceae</taxon>
        <taxon>Malvoideae</taxon>
        <taxon>Gossypium</taxon>
    </lineage>
</organism>
<comment type="caution">
    <text evidence="1">The sequence shown here is derived from an EMBL/GenBank/DDBJ whole genome shotgun (WGS) entry which is preliminary data.</text>
</comment>
<dbReference type="EMBL" id="JABFAB010000004">
    <property type="protein sequence ID" value="MBA0646711.1"/>
    <property type="molecule type" value="Genomic_DNA"/>
</dbReference>
<dbReference type="AlphaFoldDB" id="A0A7J8U8E9"/>